<keyword evidence="1" id="KW-0328">Glycosyltransferase</keyword>
<dbReference type="InterPro" id="IPR050748">
    <property type="entry name" value="Glycosyltrans_8_dom-fam"/>
</dbReference>
<protein>
    <recommendedName>
        <fullName evidence="5">General stress protein A</fullName>
    </recommendedName>
</protein>
<dbReference type="GO" id="GO:0016757">
    <property type="term" value="F:glycosyltransferase activity"/>
    <property type="evidence" value="ECO:0007669"/>
    <property type="project" value="UniProtKB-KW"/>
</dbReference>
<gene>
    <name evidence="4" type="ORF">SDC9_117480</name>
</gene>
<name>A0A645BZ48_9ZZZZ</name>
<dbReference type="CDD" id="cd04194">
    <property type="entry name" value="GT8_A4GalT_like"/>
    <property type="match status" value="1"/>
</dbReference>
<comment type="caution">
    <text evidence="4">The sequence shown here is derived from an EMBL/GenBank/DDBJ whole genome shotgun (WGS) entry which is preliminary data.</text>
</comment>
<dbReference type="InterPro" id="IPR002495">
    <property type="entry name" value="Glyco_trans_8"/>
</dbReference>
<dbReference type="Gene3D" id="3.90.550.10">
    <property type="entry name" value="Spore Coat Polysaccharide Biosynthesis Protein SpsA, Chain A"/>
    <property type="match status" value="1"/>
</dbReference>
<proteinExistence type="predicted"/>
<evidence type="ECO:0000256" key="3">
    <source>
        <dbReference type="ARBA" id="ARBA00022723"/>
    </source>
</evidence>
<evidence type="ECO:0000256" key="1">
    <source>
        <dbReference type="ARBA" id="ARBA00022676"/>
    </source>
</evidence>
<dbReference type="GO" id="GO:0046872">
    <property type="term" value="F:metal ion binding"/>
    <property type="evidence" value="ECO:0007669"/>
    <property type="project" value="UniProtKB-KW"/>
</dbReference>
<sequence length="424" mass="48434">MLYLKQKSYLKVVAFYMEASLAQEFARMVQRVAKSFFDTFDLAKVDVSRLRSLRHFFPFLFTAFLSAPPSLQVKRIGSVSILHPSTDLFLPLWKEEATAVVFAANEKFAPALGVCMNSLLEHTDPSHFYDIIVLESDITEFSKARLELLVSRFGQAKLRFFNPKSLLAGRQLQKNPADHISMETYYRFLIADILPQYSKVLYLDCDTVILEDVAKLAAVDLRGKVLGAAIDVEIPALAGGLDPDLGPYLSKVIGLGEGEAYHQAGVLVLDLIKMRSLHSVDEWIGLAGERKYRYNDQDILNKECRGRYYTLPMEWNLVVDCNHRRLPIIEAGPYPVLQEYLEARRHPKLVHYAGFEKPWDAPDSDFSHLFWHYARTSEFYDRLLAMVQTSTASPGKESLLLRLFPRGSKRRSFAKRLFYRTTGS</sequence>
<organism evidence="4">
    <name type="scientific">bioreactor metagenome</name>
    <dbReference type="NCBI Taxonomy" id="1076179"/>
    <lineage>
        <taxon>unclassified sequences</taxon>
        <taxon>metagenomes</taxon>
        <taxon>ecological metagenomes</taxon>
    </lineage>
</organism>
<evidence type="ECO:0000256" key="2">
    <source>
        <dbReference type="ARBA" id="ARBA00022679"/>
    </source>
</evidence>
<evidence type="ECO:0008006" key="5">
    <source>
        <dbReference type="Google" id="ProtNLM"/>
    </source>
</evidence>
<dbReference type="EMBL" id="VSSQ01023526">
    <property type="protein sequence ID" value="MPM70525.1"/>
    <property type="molecule type" value="Genomic_DNA"/>
</dbReference>
<dbReference type="PANTHER" id="PTHR13778">
    <property type="entry name" value="GLYCOSYLTRANSFERASE 8 DOMAIN-CONTAINING PROTEIN"/>
    <property type="match status" value="1"/>
</dbReference>
<dbReference type="PANTHER" id="PTHR13778:SF47">
    <property type="entry name" value="LIPOPOLYSACCHARIDE 1,3-GALACTOSYLTRANSFERASE"/>
    <property type="match status" value="1"/>
</dbReference>
<dbReference type="InterPro" id="IPR029044">
    <property type="entry name" value="Nucleotide-diphossugar_trans"/>
</dbReference>
<evidence type="ECO:0000313" key="4">
    <source>
        <dbReference type="EMBL" id="MPM70525.1"/>
    </source>
</evidence>
<keyword evidence="2" id="KW-0808">Transferase</keyword>
<dbReference type="SUPFAM" id="SSF53448">
    <property type="entry name" value="Nucleotide-diphospho-sugar transferases"/>
    <property type="match status" value="1"/>
</dbReference>
<keyword evidence="3" id="KW-0479">Metal-binding</keyword>
<dbReference type="Pfam" id="PF01501">
    <property type="entry name" value="Glyco_transf_8"/>
    <property type="match status" value="1"/>
</dbReference>
<reference evidence="4" key="1">
    <citation type="submission" date="2019-08" db="EMBL/GenBank/DDBJ databases">
        <authorList>
            <person name="Kucharzyk K."/>
            <person name="Murdoch R.W."/>
            <person name="Higgins S."/>
            <person name="Loffler F."/>
        </authorList>
    </citation>
    <scope>NUCLEOTIDE SEQUENCE</scope>
</reference>
<accession>A0A645BZ48</accession>
<dbReference type="AlphaFoldDB" id="A0A645BZ48"/>